<gene>
    <name evidence="2" type="ORF">SOCEGT47_049050</name>
</gene>
<organism evidence="2 3">
    <name type="scientific">Sorangium cellulosum</name>
    <name type="common">Polyangium cellulosum</name>
    <dbReference type="NCBI Taxonomy" id="56"/>
    <lineage>
        <taxon>Bacteria</taxon>
        <taxon>Pseudomonadati</taxon>
        <taxon>Myxococcota</taxon>
        <taxon>Polyangia</taxon>
        <taxon>Polyangiales</taxon>
        <taxon>Polyangiaceae</taxon>
        <taxon>Sorangium</taxon>
    </lineage>
</organism>
<feature type="compositionally biased region" description="Low complexity" evidence="1">
    <location>
        <begin position="339"/>
        <end position="360"/>
    </location>
</feature>
<evidence type="ECO:0000313" key="2">
    <source>
        <dbReference type="EMBL" id="AUX24368.1"/>
    </source>
</evidence>
<reference evidence="2 3" key="1">
    <citation type="submission" date="2015-09" db="EMBL/GenBank/DDBJ databases">
        <title>Sorangium comparison.</title>
        <authorList>
            <person name="Zaburannyi N."/>
            <person name="Bunk B."/>
            <person name="Overmann J."/>
            <person name="Mueller R."/>
        </authorList>
    </citation>
    <scope>NUCLEOTIDE SEQUENCE [LARGE SCALE GENOMIC DNA]</scope>
    <source>
        <strain evidence="2 3">So ceGT47</strain>
    </source>
</reference>
<protein>
    <submittedName>
        <fullName evidence="2">Uncharacterized protein</fullName>
    </submittedName>
</protein>
<sequence length="413" mass="43027">MAEPPCPEAVLPPAVLVEPPVAPPAPFAASGAGCATPFAGGAAASGSTAAPAFSGGRRIHIEPEEAHDVSPQASPREIVRGALRDVRLQNELSRSVLGRDPSPGIQRTPEAARRTVGVSQTKDVRPQRDLGRRVRIVVERAVARSVPELNSRPCAGEARMRIAHDVTPLGSSPVGRGRPVLRVASRPGSSGDTGQHGYHIFAEQTGRVGKTSPLAGRRGLALRKDPSASRASQKIRWSSRCSQRVATRQSGSVATGRDGPGRRGARRERARNTACLRARSTDGPGRAAARRTEPGRGVAGRARRIARAGPSRAPRAHGAPRWSQVAERRLAPRGHAPRPRGAPAHALGGQPRSSPRTAPARVTAAPLAMGLATHAKNGVPRRAQCVSGGSHRGGPLIAYPAHAAAPSAADETS</sequence>
<proteinExistence type="predicted"/>
<feature type="region of interest" description="Disordered" evidence="1">
    <location>
        <begin position="373"/>
        <end position="413"/>
    </location>
</feature>
<accession>A0A4P2Q5N4</accession>
<feature type="compositionally biased region" description="Polar residues" evidence="1">
    <location>
        <begin position="229"/>
        <end position="253"/>
    </location>
</feature>
<name>A0A4P2Q5N4_SORCE</name>
<feature type="compositionally biased region" description="Low complexity" evidence="1">
    <location>
        <begin position="398"/>
        <end position="413"/>
    </location>
</feature>
<dbReference type="EMBL" id="CP012670">
    <property type="protein sequence ID" value="AUX24368.1"/>
    <property type="molecule type" value="Genomic_DNA"/>
</dbReference>
<feature type="region of interest" description="Disordered" evidence="1">
    <location>
        <begin position="218"/>
        <end position="360"/>
    </location>
</feature>
<feature type="compositionally biased region" description="Low complexity" evidence="1">
    <location>
        <begin position="307"/>
        <end position="321"/>
    </location>
</feature>
<evidence type="ECO:0000256" key="1">
    <source>
        <dbReference type="SAM" id="MobiDB-lite"/>
    </source>
</evidence>
<dbReference type="Proteomes" id="UP000295781">
    <property type="component" value="Chromosome"/>
</dbReference>
<dbReference type="AlphaFoldDB" id="A0A4P2Q5N4"/>
<evidence type="ECO:0000313" key="3">
    <source>
        <dbReference type="Proteomes" id="UP000295781"/>
    </source>
</evidence>
<feature type="region of interest" description="Disordered" evidence="1">
    <location>
        <begin position="96"/>
        <end position="126"/>
    </location>
</feature>